<name>A0A2P2NX04_RHIMU</name>
<organism evidence="1">
    <name type="scientific">Rhizophora mucronata</name>
    <name type="common">Asiatic mangrove</name>
    <dbReference type="NCBI Taxonomy" id="61149"/>
    <lineage>
        <taxon>Eukaryota</taxon>
        <taxon>Viridiplantae</taxon>
        <taxon>Streptophyta</taxon>
        <taxon>Embryophyta</taxon>
        <taxon>Tracheophyta</taxon>
        <taxon>Spermatophyta</taxon>
        <taxon>Magnoliopsida</taxon>
        <taxon>eudicotyledons</taxon>
        <taxon>Gunneridae</taxon>
        <taxon>Pentapetalae</taxon>
        <taxon>rosids</taxon>
        <taxon>fabids</taxon>
        <taxon>Malpighiales</taxon>
        <taxon>Rhizophoraceae</taxon>
        <taxon>Rhizophora</taxon>
    </lineage>
</organism>
<reference evidence="1" key="1">
    <citation type="submission" date="2018-02" db="EMBL/GenBank/DDBJ databases">
        <title>Rhizophora mucronata_Transcriptome.</title>
        <authorList>
            <person name="Meera S.P."/>
            <person name="Sreeshan A."/>
            <person name="Augustine A."/>
        </authorList>
    </citation>
    <scope>NUCLEOTIDE SEQUENCE</scope>
    <source>
        <tissue evidence="1">Leaf</tissue>
    </source>
</reference>
<protein>
    <submittedName>
        <fullName evidence="1">Uncharacterized protein</fullName>
    </submittedName>
</protein>
<sequence>MVFEIFKAKLKPQAMHVDKCQTI</sequence>
<dbReference type="EMBL" id="GGEC01066519">
    <property type="protein sequence ID" value="MBX47003.1"/>
    <property type="molecule type" value="Transcribed_RNA"/>
</dbReference>
<accession>A0A2P2NX04</accession>
<dbReference type="AlphaFoldDB" id="A0A2P2NX04"/>
<proteinExistence type="predicted"/>
<evidence type="ECO:0000313" key="1">
    <source>
        <dbReference type="EMBL" id="MBX47003.1"/>
    </source>
</evidence>